<dbReference type="GO" id="GO:0071111">
    <property type="term" value="F:cyclic-guanylate-specific phosphodiesterase activity"/>
    <property type="evidence" value="ECO:0007669"/>
    <property type="project" value="UniProtKB-EC"/>
</dbReference>
<dbReference type="EMBL" id="CP051180">
    <property type="protein sequence ID" value="QIZ78114.1"/>
    <property type="molecule type" value="Genomic_DNA"/>
</dbReference>
<keyword evidence="4" id="KW-1133">Transmembrane helix</keyword>
<dbReference type="SUPFAM" id="SSF55073">
    <property type="entry name" value="Nucleotide cyclase"/>
    <property type="match status" value="1"/>
</dbReference>
<feature type="transmembrane region" description="Helical" evidence="4">
    <location>
        <begin position="40"/>
        <end position="61"/>
    </location>
</feature>
<dbReference type="SMART" id="SM00267">
    <property type="entry name" value="GGDEF"/>
    <property type="match status" value="1"/>
</dbReference>
<dbReference type="PANTHER" id="PTHR33121">
    <property type="entry name" value="CYCLIC DI-GMP PHOSPHODIESTERASE PDEF"/>
    <property type="match status" value="1"/>
</dbReference>
<name>A0A6H1UGE2_9GAMM</name>
<dbReference type="EC" id="3.1.4.52" evidence="1"/>
<dbReference type="Proteomes" id="UP000501602">
    <property type="component" value="Chromosome"/>
</dbReference>
<keyword evidence="2" id="KW-0973">c-di-GMP</keyword>
<dbReference type="Pfam" id="PF07494">
    <property type="entry name" value="Reg_prop"/>
    <property type="match status" value="2"/>
</dbReference>
<accession>A0A6H1UGE2</accession>
<dbReference type="PANTHER" id="PTHR33121:SF79">
    <property type="entry name" value="CYCLIC DI-GMP PHOSPHODIESTERASE PDED-RELATED"/>
    <property type="match status" value="1"/>
</dbReference>
<proteinExistence type="predicted"/>
<dbReference type="Pfam" id="PF00990">
    <property type="entry name" value="GGDEF"/>
    <property type="match status" value="1"/>
</dbReference>
<gene>
    <name evidence="7" type="ORF">HER31_15125</name>
</gene>
<dbReference type="CDD" id="cd01948">
    <property type="entry name" value="EAL"/>
    <property type="match status" value="1"/>
</dbReference>
<keyword evidence="4" id="KW-0472">Membrane</keyword>
<dbReference type="RefSeq" id="WP_168661767.1">
    <property type="nucleotide sequence ID" value="NZ_CP051180.1"/>
</dbReference>
<evidence type="ECO:0000313" key="8">
    <source>
        <dbReference type="Proteomes" id="UP000501602"/>
    </source>
</evidence>
<dbReference type="InterPro" id="IPR011123">
    <property type="entry name" value="Y_Y_Y"/>
</dbReference>
<dbReference type="KEGG" id="fes:HER31_15125"/>
<evidence type="ECO:0000256" key="2">
    <source>
        <dbReference type="ARBA" id="ARBA00022636"/>
    </source>
</evidence>
<dbReference type="Gene3D" id="2.130.10.10">
    <property type="entry name" value="YVTN repeat-like/Quinoprotein amine dehydrogenase"/>
    <property type="match status" value="3"/>
</dbReference>
<evidence type="ECO:0000256" key="1">
    <source>
        <dbReference type="ARBA" id="ARBA00012282"/>
    </source>
</evidence>
<dbReference type="SUPFAM" id="SSF141868">
    <property type="entry name" value="EAL domain-like"/>
    <property type="match status" value="1"/>
</dbReference>
<evidence type="ECO:0000313" key="7">
    <source>
        <dbReference type="EMBL" id="QIZ78114.1"/>
    </source>
</evidence>
<dbReference type="PROSITE" id="PS50887">
    <property type="entry name" value="GGDEF"/>
    <property type="match status" value="1"/>
</dbReference>
<feature type="domain" description="GGDEF" evidence="6">
    <location>
        <begin position="881"/>
        <end position="1014"/>
    </location>
</feature>
<feature type="region of interest" description="Disordered" evidence="3">
    <location>
        <begin position="1280"/>
        <end position="1300"/>
    </location>
</feature>
<dbReference type="InterPro" id="IPR050706">
    <property type="entry name" value="Cyclic-di-GMP_PDE-like"/>
</dbReference>
<dbReference type="InterPro" id="IPR035919">
    <property type="entry name" value="EAL_sf"/>
</dbReference>
<evidence type="ECO:0000259" key="6">
    <source>
        <dbReference type="PROSITE" id="PS50887"/>
    </source>
</evidence>
<dbReference type="InterPro" id="IPR011110">
    <property type="entry name" value="Reg_prop"/>
</dbReference>
<dbReference type="Gene3D" id="2.60.40.10">
    <property type="entry name" value="Immunoglobulins"/>
    <property type="match status" value="1"/>
</dbReference>
<evidence type="ECO:0000256" key="3">
    <source>
        <dbReference type="SAM" id="MobiDB-lite"/>
    </source>
</evidence>
<dbReference type="InterPro" id="IPR015943">
    <property type="entry name" value="WD40/YVTN_repeat-like_dom_sf"/>
</dbReference>
<dbReference type="SMART" id="SM00052">
    <property type="entry name" value="EAL"/>
    <property type="match status" value="1"/>
</dbReference>
<dbReference type="Gene3D" id="3.30.70.270">
    <property type="match status" value="1"/>
</dbReference>
<protein>
    <recommendedName>
        <fullName evidence="1">cyclic-guanylate-specific phosphodiesterase</fullName>
        <ecNumber evidence="1">3.1.4.52</ecNumber>
    </recommendedName>
</protein>
<feature type="compositionally biased region" description="Polar residues" evidence="3">
    <location>
        <begin position="1280"/>
        <end position="1294"/>
    </location>
</feature>
<dbReference type="PROSITE" id="PS50883">
    <property type="entry name" value="EAL"/>
    <property type="match status" value="1"/>
</dbReference>
<dbReference type="Pfam" id="PF07495">
    <property type="entry name" value="Y_Y_Y"/>
    <property type="match status" value="1"/>
</dbReference>
<dbReference type="InterPro" id="IPR043128">
    <property type="entry name" value="Rev_trsase/Diguanyl_cyclase"/>
</dbReference>
<organism evidence="7 8">
    <name type="scientific">Ferrimonas lipolytica</name>
    <dbReference type="NCBI Taxonomy" id="2724191"/>
    <lineage>
        <taxon>Bacteria</taxon>
        <taxon>Pseudomonadati</taxon>
        <taxon>Pseudomonadota</taxon>
        <taxon>Gammaproteobacteria</taxon>
        <taxon>Alteromonadales</taxon>
        <taxon>Ferrimonadaceae</taxon>
        <taxon>Ferrimonas</taxon>
    </lineage>
</organism>
<dbReference type="InterPro" id="IPR000160">
    <property type="entry name" value="GGDEF_dom"/>
</dbReference>
<evidence type="ECO:0000259" key="5">
    <source>
        <dbReference type="PROSITE" id="PS50883"/>
    </source>
</evidence>
<reference evidence="7 8" key="1">
    <citation type="submission" date="2020-04" db="EMBL/GenBank/DDBJ databases">
        <title>Ferrimonas sp. S7 isolated from sea water.</title>
        <authorList>
            <person name="Bae S.S."/>
            <person name="Baek K."/>
        </authorList>
    </citation>
    <scope>NUCLEOTIDE SEQUENCE [LARGE SCALE GENOMIC DNA]</scope>
    <source>
        <strain evidence="7 8">S7</strain>
    </source>
</reference>
<keyword evidence="8" id="KW-1185">Reference proteome</keyword>
<feature type="domain" description="EAL" evidence="5">
    <location>
        <begin position="1023"/>
        <end position="1277"/>
    </location>
</feature>
<dbReference type="SUPFAM" id="SSF63829">
    <property type="entry name" value="Calcium-dependent phosphotriesterase"/>
    <property type="match status" value="2"/>
</dbReference>
<dbReference type="InterPro" id="IPR013783">
    <property type="entry name" value="Ig-like_fold"/>
</dbReference>
<evidence type="ECO:0000256" key="4">
    <source>
        <dbReference type="SAM" id="Phobius"/>
    </source>
</evidence>
<dbReference type="NCBIfam" id="TIGR00254">
    <property type="entry name" value="GGDEF"/>
    <property type="match status" value="1"/>
</dbReference>
<dbReference type="Gene3D" id="3.20.20.450">
    <property type="entry name" value="EAL domain"/>
    <property type="match status" value="1"/>
</dbReference>
<feature type="transmembrane region" description="Helical" evidence="4">
    <location>
        <begin position="818"/>
        <end position="841"/>
    </location>
</feature>
<sequence length="1300" mass="145447">MPAVFMTTTELVRHQAVLPNDQPLCRNAQRDSGDISNHRLLCIITRLLTLTLLCFAVVAHATDYRFTALQTGDGLQSNLTQNTYQQRNGFIWIGTDNGISRYDGHHFKHYNYNPKSPQHISNNMITDISEDTLGNIWVGTEYGLNRINADDTVTIYGTDDTAPDGLNSAWILALFTDSKEQLWIGGDAGLSRYEHHTNSFIPYPLIINNEAVQDGDFGFFKIAQTSSGDLFVASSEGLLQIDQNKQSLTKLTAANSNQQPIIADHINIVTATQDGRLLVNTDRFGTHWYDPNTHQLTPISLEHAGTITAITQMDNGDIWFAHVGGIRILDHHGNHLSDVHFDEFSDTSIASDSITHIAQDDSGLIWVATSNGISQFSYLRSPSRLHRHSETGQGIIANSISYVAQVAEQEVWLSSPNGLTKISQPQQFSNFQSSDALRNLDIWSMAASDDGTLWYAASNGLGTIDRSTGEQQHYSNQPGNEHGLEHVDIYTVLPDQQGGAWITGYYNTGLVYFHPEHGLGKRYMDGEHRYTKMGNFSFDTVWGQDGAIWMATTDSIYRVDPNNGEAINFPLDGDRPFMRATDIAVHPTGDIWATSQGAGLIRLSHQPGESSGQHYQLLHISQQLGLENNSFKALTIDPIDPNLVWFISDNELYRYHIKTQQLVSYPSLFEINNLSLINGAMTQLDHLIYIGSNVGLLEIDTRKLQTNRFDAPVHVTGVKVNGKAVSVKSSSPADPIRFDYEDNTIEFQFSALDYTSPQKNRYRYRLIGADQDWIEADNRTSVTYTNLRSDYYQFVVQGSNSDGHWSNIEGNWHFTVRWAWWAWTLTVLIVLLIIFGSILIWGRSKRLSFLNNIAFTDPLTGLANRRKLNDWLGKLCTGKDNAFRVIFIDLDDFKHINDTFGHDIGDEYITSVAKRINLSLRPSDKLARLGGDEFALIIEGKLSFNQSDALMDRLLRVINSEHHLGNHLLKGSASVGVAVYPHDGQDSNTLLKNADTAMYASKRRGKNVCSYYCGLESQQLHQQFNLSSEIFHAIDQQQIQVYYQAKVCCNTGKVVGAEALARWVHPQKGMISPVEFIPVAEANGAIIQIGQCVLTRACQQALLWHQNGLFDGRIAVNVSAKELHQDNFVASVQQVLQQTGLPAPMLELELTETLLVENIGEARTTLTQLRALGIGISLDDFGTGYSSLNYLDELPLDTLKIDRSFIKKITPENDNNLILAGVLDIAKRLQLSVVAEGVETELQWHYLQRHHCQQAQGFLFNKPQSAADFIDYLRSEQAASSHYRNNQSPTNVQPLQPALP</sequence>
<dbReference type="FunFam" id="3.20.20.450:FF:000001">
    <property type="entry name" value="Cyclic di-GMP phosphodiesterase yahA"/>
    <property type="match status" value="1"/>
</dbReference>
<dbReference type="InterPro" id="IPR029787">
    <property type="entry name" value="Nucleotide_cyclase"/>
</dbReference>
<dbReference type="SUPFAM" id="SSF101898">
    <property type="entry name" value="NHL repeat"/>
    <property type="match status" value="1"/>
</dbReference>
<dbReference type="Pfam" id="PF00563">
    <property type="entry name" value="EAL"/>
    <property type="match status" value="1"/>
</dbReference>
<dbReference type="InterPro" id="IPR001633">
    <property type="entry name" value="EAL_dom"/>
</dbReference>
<dbReference type="CDD" id="cd01949">
    <property type="entry name" value="GGDEF"/>
    <property type="match status" value="1"/>
</dbReference>
<keyword evidence="4" id="KW-0812">Transmembrane</keyword>